<organism evidence="2 3">
    <name type="scientific">Entotheonella factor</name>
    <dbReference type="NCBI Taxonomy" id="1429438"/>
    <lineage>
        <taxon>Bacteria</taxon>
        <taxon>Pseudomonadati</taxon>
        <taxon>Nitrospinota/Tectimicrobiota group</taxon>
        <taxon>Candidatus Tectimicrobiota</taxon>
        <taxon>Candidatus Entotheonellia</taxon>
        <taxon>Candidatus Entotheonellales</taxon>
        <taxon>Candidatus Entotheonellaceae</taxon>
        <taxon>Candidatus Entotheonella</taxon>
    </lineage>
</organism>
<gene>
    <name evidence="2" type="ORF">ETSY1_19500</name>
</gene>
<reference evidence="2 3" key="1">
    <citation type="journal article" date="2014" name="Nature">
        <title>An environmental bacterial taxon with a large and distinct metabolic repertoire.</title>
        <authorList>
            <person name="Wilson M.C."/>
            <person name="Mori T."/>
            <person name="Ruckert C."/>
            <person name="Uria A.R."/>
            <person name="Helf M.J."/>
            <person name="Takada K."/>
            <person name="Gernert C."/>
            <person name="Steffens U.A."/>
            <person name="Heycke N."/>
            <person name="Schmitt S."/>
            <person name="Rinke C."/>
            <person name="Helfrich E.J."/>
            <person name="Brachmann A.O."/>
            <person name="Gurgui C."/>
            <person name="Wakimoto T."/>
            <person name="Kracht M."/>
            <person name="Crusemann M."/>
            <person name="Hentschel U."/>
            <person name="Abe I."/>
            <person name="Matsunaga S."/>
            <person name="Kalinowski J."/>
            <person name="Takeyama H."/>
            <person name="Piel J."/>
        </authorList>
    </citation>
    <scope>NUCLEOTIDE SEQUENCE [LARGE SCALE GENOMIC DNA]</scope>
    <source>
        <strain evidence="3">TSY1</strain>
    </source>
</reference>
<name>W4LJU2_ENTF1</name>
<dbReference type="Proteomes" id="UP000019141">
    <property type="component" value="Unassembled WGS sequence"/>
</dbReference>
<dbReference type="InterPro" id="IPR011744">
    <property type="entry name" value="ATPase_gene1"/>
</dbReference>
<feature type="transmembrane region" description="Helical" evidence="1">
    <location>
        <begin position="82"/>
        <end position="100"/>
    </location>
</feature>
<sequence>MSHDTEPNPECAQQGVKETFPDMIEGKVRRKLKAKAESHRSVWFGMGMFGVVGWAVAIPTLLGVVAGLWIDQRWPSRFSWTLMLLFIGVVLGCLNAWYWIQQESDPE</sequence>
<keyword evidence="1" id="KW-1133">Transmembrane helix</keyword>
<proteinExistence type="predicted"/>
<keyword evidence="1" id="KW-0472">Membrane</keyword>
<dbReference type="PATRIC" id="fig|1429438.4.peg.3803"/>
<dbReference type="HOGENOM" id="CLU_137927_3_0_7"/>
<protein>
    <recommendedName>
        <fullName evidence="4">ATP synthase</fullName>
    </recommendedName>
</protein>
<feature type="transmembrane region" description="Helical" evidence="1">
    <location>
        <begin position="42"/>
        <end position="70"/>
    </location>
</feature>
<evidence type="ECO:0008006" key="4">
    <source>
        <dbReference type="Google" id="ProtNLM"/>
    </source>
</evidence>
<evidence type="ECO:0000313" key="3">
    <source>
        <dbReference type="Proteomes" id="UP000019141"/>
    </source>
</evidence>
<dbReference type="InterPro" id="IPR032820">
    <property type="entry name" value="ATPase_put"/>
</dbReference>
<comment type="caution">
    <text evidence="2">The sequence shown here is derived from an EMBL/GenBank/DDBJ whole genome shotgun (WGS) entry which is preliminary data.</text>
</comment>
<keyword evidence="3" id="KW-1185">Reference proteome</keyword>
<keyword evidence="1" id="KW-0812">Transmembrane</keyword>
<dbReference type="AlphaFoldDB" id="W4LJU2"/>
<dbReference type="Pfam" id="PF09527">
    <property type="entry name" value="ATPase_gene1"/>
    <property type="match status" value="1"/>
</dbReference>
<dbReference type="EMBL" id="AZHW01000571">
    <property type="protein sequence ID" value="ETW98247.1"/>
    <property type="molecule type" value="Genomic_DNA"/>
</dbReference>
<evidence type="ECO:0000313" key="2">
    <source>
        <dbReference type="EMBL" id="ETW98247.1"/>
    </source>
</evidence>
<accession>W4LJU2</accession>
<dbReference type="NCBIfam" id="TIGR02230">
    <property type="entry name" value="ATPase_gene1"/>
    <property type="match status" value="1"/>
</dbReference>
<evidence type="ECO:0000256" key="1">
    <source>
        <dbReference type="SAM" id="Phobius"/>
    </source>
</evidence>